<dbReference type="InterPro" id="IPR023827">
    <property type="entry name" value="Peptidase_S8_Asp-AS"/>
</dbReference>
<feature type="domain" description="PA" evidence="13">
    <location>
        <begin position="378"/>
        <end position="449"/>
    </location>
</feature>
<feature type="domain" description="Subtilisin-like protease fibronectin type-III" evidence="15">
    <location>
        <begin position="644"/>
        <end position="739"/>
    </location>
</feature>
<dbReference type="FunFam" id="2.60.40.2310:FF:000001">
    <property type="entry name" value="Subtilisin-like protease SBT1.5"/>
    <property type="match status" value="1"/>
</dbReference>
<dbReference type="Pfam" id="PF02225">
    <property type="entry name" value="PA"/>
    <property type="match status" value="1"/>
</dbReference>
<keyword evidence="7 10" id="KW-0720">Serine protease</keyword>
<evidence type="ECO:0000256" key="9">
    <source>
        <dbReference type="PIRSR" id="PIRSR615500-1"/>
    </source>
</evidence>
<dbReference type="PROSITE" id="PS51892">
    <property type="entry name" value="SUBTILASE"/>
    <property type="match status" value="1"/>
</dbReference>
<evidence type="ECO:0000313" key="17">
    <source>
        <dbReference type="Proteomes" id="UP001161247"/>
    </source>
</evidence>
<dbReference type="PROSITE" id="PS00136">
    <property type="entry name" value="SUBTILASE_ASP"/>
    <property type="match status" value="1"/>
</dbReference>
<protein>
    <submittedName>
        <fullName evidence="16">OLC1v1015816C2</fullName>
    </submittedName>
</protein>
<keyword evidence="3" id="KW-0964">Secreted</keyword>
<keyword evidence="8" id="KW-0325">Glycoprotein</keyword>
<keyword evidence="5 11" id="KW-0732">Signal</keyword>
<proteinExistence type="inferred from homology"/>
<dbReference type="CDD" id="cd02120">
    <property type="entry name" value="PA_subtilisin_like"/>
    <property type="match status" value="1"/>
</dbReference>
<reference evidence="16" key="1">
    <citation type="submission" date="2023-03" db="EMBL/GenBank/DDBJ databases">
        <authorList>
            <person name="Julca I."/>
        </authorList>
    </citation>
    <scope>NUCLEOTIDE SEQUENCE</scope>
</reference>
<evidence type="ECO:0000259" key="14">
    <source>
        <dbReference type="Pfam" id="PF05922"/>
    </source>
</evidence>
<dbReference type="Gene3D" id="3.30.70.80">
    <property type="entry name" value="Peptidase S8 propeptide/proteinase inhibitor I9"/>
    <property type="match status" value="1"/>
</dbReference>
<gene>
    <name evidence="16" type="ORF">OLC1_LOCUS21593</name>
</gene>
<dbReference type="GO" id="GO:0006508">
    <property type="term" value="P:proteolysis"/>
    <property type="evidence" value="ECO:0007669"/>
    <property type="project" value="UniProtKB-KW"/>
</dbReference>
<dbReference type="InterPro" id="IPR000209">
    <property type="entry name" value="Peptidase_S8/S53_dom"/>
</dbReference>
<dbReference type="InterPro" id="IPR037045">
    <property type="entry name" value="S8pro/Inhibitor_I9_sf"/>
</dbReference>
<organism evidence="16 17">
    <name type="scientific">Oldenlandia corymbosa var. corymbosa</name>
    <dbReference type="NCBI Taxonomy" id="529605"/>
    <lineage>
        <taxon>Eukaryota</taxon>
        <taxon>Viridiplantae</taxon>
        <taxon>Streptophyta</taxon>
        <taxon>Embryophyta</taxon>
        <taxon>Tracheophyta</taxon>
        <taxon>Spermatophyta</taxon>
        <taxon>Magnoliopsida</taxon>
        <taxon>eudicotyledons</taxon>
        <taxon>Gunneridae</taxon>
        <taxon>Pentapetalae</taxon>
        <taxon>asterids</taxon>
        <taxon>lamiids</taxon>
        <taxon>Gentianales</taxon>
        <taxon>Rubiaceae</taxon>
        <taxon>Rubioideae</taxon>
        <taxon>Spermacoceae</taxon>
        <taxon>Hedyotis-Oldenlandia complex</taxon>
        <taxon>Oldenlandia</taxon>
    </lineage>
</organism>
<dbReference type="InterPro" id="IPR010259">
    <property type="entry name" value="S8pro/Inhibitor_I9"/>
</dbReference>
<dbReference type="CDD" id="cd04852">
    <property type="entry name" value="Peptidases_S8_3"/>
    <property type="match status" value="1"/>
</dbReference>
<feature type="domain" description="Inhibitor I9" evidence="14">
    <location>
        <begin position="30"/>
        <end position="122"/>
    </location>
</feature>
<dbReference type="InterPro" id="IPR003137">
    <property type="entry name" value="PA_domain"/>
</dbReference>
<dbReference type="Gene3D" id="3.50.30.30">
    <property type="match status" value="1"/>
</dbReference>
<accession>A0AAV1E4C1</accession>
<evidence type="ECO:0000256" key="8">
    <source>
        <dbReference type="ARBA" id="ARBA00023180"/>
    </source>
</evidence>
<evidence type="ECO:0000256" key="1">
    <source>
        <dbReference type="ARBA" id="ARBA00004613"/>
    </source>
</evidence>
<evidence type="ECO:0000256" key="4">
    <source>
        <dbReference type="ARBA" id="ARBA00022670"/>
    </source>
</evidence>
<evidence type="ECO:0000256" key="10">
    <source>
        <dbReference type="PROSITE-ProRule" id="PRU01240"/>
    </source>
</evidence>
<evidence type="ECO:0000313" key="16">
    <source>
        <dbReference type="EMBL" id="CAI9114986.1"/>
    </source>
</evidence>
<evidence type="ECO:0000259" key="15">
    <source>
        <dbReference type="Pfam" id="PF17766"/>
    </source>
</evidence>
<dbReference type="GO" id="GO:0004252">
    <property type="term" value="F:serine-type endopeptidase activity"/>
    <property type="evidence" value="ECO:0007669"/>
    <property type="project" value="UniProtKB-UniRule"/>
</dbReference>
<feature type="active site" description="Charge relay system" evidence="9 10">
    <location>
        <position position="211"/>
    </location>
</feature>
<keyword evidence="6 10" id="KW-0378">Hydrolase</keyword>
<name>A0AAV1E4C1_OLDCO</name>
<keyword evidence="17" id="KW-1185">Reference proteome</keyword>
<evidence type="ECO:0000256" key="11">
    <source>
        <dbReference type="SAM" id="SignalP"/>
    </source>
</evidence>
<dbReference type="InterPro" id="IPR034197">
    <property type="entry name" value="Peptidases_S8_3"/>
</dbReference>
<dbReference type="Proteomes" id="UP001161247">
    <property type="component" value="Chromosome 8"/>
</dbReference>
<dbReference type="InterPro" id="IPR045051">
    <property type="entry name" value="SBT"/>
</dbReference>
<dbReference type="GO" id="GO:0005576">
    <property type="term" value="C:extracellular region"/>
    <property type="evidence" value="ECO:0007669"/>
    <property type="project" value="UniProtKB-SubCell"/>
</dbReference>
<dbReference type="Pfam" id="PF05922">
    <property type="entry name" value="Inhibitor_I9"/>
    <property type="match status" value="1"/>
</dbReference>
<dbReference type="InterPro" id="IPR036852">
    <property type="entry name" value="Peptidase_S8/S53_dom_sf"/>
</dbReference>
<dbReference type="Pfam" id="PF00082">
    <property type="entry name" value="Peptidase_S8"/>
    <property type="match status" value="1"/>
</dbReference>
<dbReference type="EMBL" id="OX459125">
    <property type="protein sequence ID" value="CAI9114986.1"/>
    <property type="molecule type" value="Genomic_DNA"/>
</dbReference>
<comment type="subcellular location">
    <subcellularLocation>
        <location evidence="1">Secreted</location>
    </subcellularLocation>
</comment>
<evidence type="ECO:0000256" key="3">
    <source>
        <dbReference type="ARBA" id="ARBA00022525"/>
    </source>
</evidence>
<feature type="active site" description="Charge relay system" evidence="9 10">
    <location>
        <position position="155"/>
    </location>
</feature>
<dbReference type="Pfam" id="PF17766">
    <property type="entry name" value="fn3_6"/>
    <property type="match status" value="1"/>
</dbReference>
<dbReference type="Gene3D" id="3.40.50.200">
    <property type="entry name" value="Peptidase S8/S53 domain"/>
    <property type="match status" value="1"/>
</dbReference>
<evidence type="ECO:0000256" key="5">
    <source>
        <dbReference type="ARBA" id="ARBA00022729"/>
    </source>
</evidence>
<dbReference type="PRINTS" id="PR00723">
    <property type="entry name" value="SUBTILISIN"/>
</dbReference>
<comment type="similarity">
    <text evidence="2 10">Belongs to the peptidase S8 family.</text>
</comment>
<dbReference type="AlphaFoldDB" id="A0AAV1E4C1"/>
<dbReference type="InterPro" id="IPR046450">
    <property type="entry name" value="PA_dom_sf"/>
</dbReference>
<dbReference type="SUPFAM" id="SSF52743">
    <property type="entry name" value="Subtilisin-like"/>
    <property type="match status" value="1"/>
</dbReference>
<feature type="signal peptide" evidence="11">
    <location>
        <begin position="1"/>
        <end position="25"/>
    </location>
</feature>
<evidence type="ECO:0000256" key="7">
    <source>
        <dbReference type="ARBA" id="ARBA00022825"/>
    </source>
</evidence>
<dbReference type="Gene3D" id="2.60.40.2310">
    <property type="match status" value="1"/>
</dbReference>
<evidence type="ECO:0000259" key="12">
    <source>
        <dbReference type="Pfam" id="PF00082"/>
    </source>
</evidence>
<dbReference type="SUPFAM" id="SSF52025">
    <property type="entry name" value="PA domain"/>
    <property type="match status" value="1"/>
</dbReference>
<evidence type="ECO:0000256" key="2">
    <source>
        <dbReference type="ARBA" id="ARBA00011073"/>
    </source>
</evidence>
<sequence>MGLIRQILIPFCLLLQLTFLSFAISANLETYIIHVESADEFDQLSSSSSTPNEDLDRWYHSFLPTIITSSSSTSSNTEGQKMVYSYHNVFKGFAAQLSPEHVKAMENKPGFVSARPQKLLSLQTTHTPNFLGLQHNLGFWSKSNYGKGVIIGVLDSGITADHPSFSDEGMAPPPAKWKGKCEFHASKCNKKLIGARYFYEGVGEPVDENGHGTHTASTAAGNFVRGANVFGNANGTAVGVAPLAHLAIYKVCNLSCSESGILAAMDAAIDDGVDVLSLSLGGSPEPFYTDNVALGSYSAVQKGIFVSCAAGNDGPFSGSLGNGAPWILTVGASTIDRRIKASAVLGNKQELQGESAYQPKNFHSTKKYPLFSPEDDRFCTEELLNVTKEVRGRIVVCERGIIGAIHKGENVKAAGGVGMIVTNPEEYGYTTSADAHVLPATHLTYADSVKLIAYMNSTTSPMAAISFKGTIIGDPHAPQVAGFSSRGPNIASRGILKPDILGPGVNILAAWHRSVENKKNTKFNFNIISGTSMACPHLTGISALVKSSHPDWSPAAIKSAIMTTADHVNHAKNPIENEQQLAADIFATGSGHVNPIKANDPGLVYDITPKDYIPYFCGLNYTDRQVGIILQHKVRCKTSIPEAQLNYPSFAIQFGAKTQKYTRTVTNVGEPKSVYTVKVVPPPGVKVAIKPEKLIFSQVNEKLTYEVTFHLVEFPHDLAVSQGSITWTSQKYSVRSPIAATLSEITTI</sequence>
<evidence type="ECO:0000259" key="13">
    <source>
        <dbReference type="Pfam" id="PF02225"/>
    </source>
</evidence>
<dbReference type="InterPro" id="IPR041469">
    <property type="entry name" value="Subtilisin-like_FN3"/>
</dbReference>
<feature type="active site" description="Charge relay system" evidence="9 10">
    <location>
        <position position="532"/>
    </location>
</feature>
<dbReference type="FunFam" id="3.50.30.30:FF:000005">
    <property type="entry name" value="subtilisin-like protease SBT1.5"/>
    <property type="match status" value="1"/>
</dbReference>
<evidence type="ECO:0000256" key="6">
    <source>
        <dbReference type="ARBA" id="ARBA00022801"/>
    </source>
</evidence>
<dbReference type="PANTHER" id="PTHR10795">
    <property type="entry name" value="PROPROTEIN CONVERTASE SUBTILISIN/KEXIN"/>
    <property type="match status" value="1"/>
</dbReference>
<dbReference type="FunFam" id="3.40.50.200:FF:000006">
    <property type="entry name" value="Subtilisin-like protease SBT1.5"/>
    <property type="match status" value="1"/>
</dbReference>
<feature type="domain" description="Peptidase S8/S53" evidence="12">
    <location>
        <begin position="146"/>
        <end position="568"/>
    </location>
</feature>
<keyword evidence="4 10" id="KW-0645">Protease</keyword>
<feature type="chain" id="PRO_5043852615" evidence="11">
    <location>
        <begin position="26"/>
        <end position="748"/>
    </location>
</feature>
<dbReference type="InterPro" id="IPR015500">
    <property type="entry name" value="Peptidase_S8_subtilisin-rel"/>
</dbReference>